<dbReference type="PANTHER" id="PTHR21113:SF4">
    <property type="entry name" value="CHITIN-BINDING TYPE-4 DOMAIN-CONTAINING PROTEIN"/>
    <property type="match status" value="1"/>
</dbReference>
<gene>
    <name evidence="2" type="ORF">PoB_003489100</name>
</gene>
<dbReference type="Pfam" id="PF03067">
    <property type="entry name" value="LPMO_10"/>
    <property type="match status" value="1"/>
</dbReference>
<keyword evidence="2" id="KW-0378">Hydrolase</keyword>
<dbReference type="PANTHER" id="PTHR21113">
    <property type="entry name" value="AGAP001705-PA"/>
    <property type="match status" value="1"/>
</dbReference>
<comment type="caution">
    <text evidence="2">The sequence shown here is derived from an EMBL/GenBank/DDBJ whole genome shotgun (WGS) entry which is preliminary data.</text>
</comment>
<protein>
    <submittedName>
        <fullName evidence="2">Endonuclease-reverse transcriptase</fullName>
    </submittedName>
</protein>
<keyword evidence="2" id="KW-0540">Nuclease</keyword>
<feature type="domain" description="Chitin-binding type-4" evidence="1">
    <location>
        <begin position="2"/>
        <end position="149"/>
    </location>
</feature>
<dbReference type="AlphaFoldDB" id="A0AAV4AP89"/>
<keyword evidence="3" id="KW-1185">Reference proteome</keyword>
<evidence type="ECO:0000313" key="2">
    <source>
        <dbReference type="EMBL" id="GFO08386.1"/>
    </source>
</evidence>
<reference evidence="2 3" key="1">
    <citation type="journal article" date="2021" name="Elife">
        <title>Chloroplast acquisition without the gene transfer in kleptoplastic sea slugs, Plakobranchus ocellatus.</title>
        <authorList>
            <person name="Maeda T."/>
            <person name="Takahashi S."/>
            <person name="Yoshida T."/>
            <person name="Shimamura S."/>
            <person name="Takaki Y."/>
            <person name="Nagai Y."/>
            <person name="Toyoda A."/>
            <person name="Suzuki Y."/>
            <person name="Arimoto A."/>
            <person name="Ishii H."/>
            <person name="Satoh N."/>
            <person name="Nishiyama T."/>
            <person name="Hasebe M."/>
            <person name="Maruyama T."/>
            <person name="Minagawa J."/>
            <person name="Obokata J."/>
            <person name="Shigenobu S."/>
        </authorList>
    </citation>
    <scope>NUCLEOTIDE SEQUENCE [LARGE SCALE GENOMIC DNA]</scope>
</reference>
<dbReference type="Proteomes" id="UP000735302">
    <property type="component" value="Unassembled WGS sequence"/>
</dbReference>
<accession>A0AAV4AP89</accession>
<proteinExistence type="predicted"/>
<dbReference type="EMBL" id="BLXT01003952">
    <property type="protein sequence ID" value="GFO08386.1"/>
    <property type="molecule type" value="Genomic_DNA"/>
</dbReference>
<organism evidence="2 3">
    <name type="scientific">Plakobranchus ocellatus</name>
    <dbReference type="NCBI Taxonomy" id="259542"/>
    <lineage>
        <taxon>Eukaryota</taxon>
        <taxon>Metazoa</taxon>
        <taxon>Spiralia</taxon>
        <taxon>Lophotrochozoa</taxon>
        <taxon>Mollusca</taxon>
        <taxon>Gastropoda</taxon>
        <taxon>Heterobranchia</taxon>
        <taxon>Euthyneura</taxon>
        <taxon>Panpulmonata</taxon>
        <taxon>Sacoglossa</taxon>
        <taxon>Placobranchoidea</taxon>
        <taxon>Plakobranchidae</taxon>
        <taxon>Plakobranchus</taxon>
    </lineage>
</organism>
<dbReference type="GO" id="GO:0004519">
    <property type="term" value="F:endonuclease activity"/>
    <property type="evidence" value="ECO:0007669"/>
    <property type="project" value="UniProtKB-KW"/>
</dbReference>
<name>A0AAV4AP89_9GAST</name>
<evidence type="ECO:0000259" key="1">
    <source>
        <dbReference type="Pfam" id="PF03067"/>
    </source>
</evidence>
<dbReference type="InterPro" id="IPR004302">
    <property type="entry name" value="Cellulose/chitin-bd_N"/>
</dbReference>
<sequence>MNGGRCGVCGDPFDGPRDHEAGGKYARGVIARQYSQGQTIEVSIELTKSHLGWFEFRLCPNNNPSRRVGQECLNRNLLRLTDGSTRFQVLSWASRVYRIKMQLPAGLVCSQCVLQWKYNAGNSWGCEPSTGRCCLGCGRQEQFYGCADVAISTSGTQGNVGSSENVIKPAVLGRPSSGSSGSSGGSRPFLVGRAEEGAAGGFIPIAATDDVEASLGGLGISGYADLLRCQGIAQVYTKWCRDNCRAGNCSVWLCSRECFHLLG</sequence>
<keyword evidence="2" id="KW-0255">Endonuclease</keyword>
<evidence type="ECO:0000313" key="3">
    <source>
        <dbReference type="Proteomes" id="UP000735302"/>
    </source>
</evidence>